<feature type="domain" description="N-acetyltransferase" evidence="1">
    <location>
        <begin position="5"/>
        <end position="169"/>
    </location>
</feature>
<evidence type="ECO:0000259" key="1">
    <source>
        <dbReference type="PROSITE" id="PS51186"/>
    </source>
</evidence>
<dbReference type="Pfam" id="PF00583">
    <property type="entry name" value="Acetyltransf_1"/>
    <property type="match status" value="1"/>
</dbReference>
<dbReference type="PATRIC" id="fig|45634.12.peg.446"/>
<organism evidence="2 3">
    <name type="scientific">Streptococcus cristatus</name>
    <dbReference type="NCBI Taxonomy" id="45634"/>
    <lineage>
        <taxon>Bacteria</taxon>
        <taxon>Bacillati</taxon>
        <taxon>Bacillota</taxon>
        <taxon>Bacilli</taxon>
        <taxon>Lactobacillales</taxon>
        <taxon>Streptococcaceae</taxon>
        <taxon>Streptococcus</taxon>
    </lineage>
</organism>
<dbReference type="InterPro" id="IPR016181">
    <property type="entry name" value="Acyl_CoA_acyltransferase"/>
</dbReference>
<keyword evidence="2" id="KW-0808">Transferase</keyword>
<dbReference type="RefSeq" id="WP_061422218.1">
    <property type="nucleotide sequence ID" value="NZ_KQ969062.1"/>
</dbReference>
<dbReference type="STRING" id="45634.SCRDD08_00430"/>
<proteinExistence type="predicted"/>
<dbReference type="InterPro" id="IPR000182">
    <property type="entry name" value="GNAT_dom"/>
</dbReference>
<accession>A0A139N469</accession>
<evidence type="ECO:0000313" key="3">
    <source>
        <dbReference type="Proteomes" id="UP000070377"/>
    </source>
</evidence>
<dbReference type="PROSITE" id="PS51186">
    <property type="entry name" value="GNAT"/>
    <property type="match status" value="1"/>
</dbReference>
<dbReference type="SUPFAM" id="SSF55729">
    <property type="entry name" value="Acyl-CoA N-acyltransferases (Nat)"/>
    <property type="match status" value="1"/>
</dbReference>
<reference evidence="2 3" key="1">
    <citation type="submission" date="2016-01" db="EMBL/GenBank/DDBJ databases">
        <title>Highly variable Streptococcus oralis are common among viridans streptococci isolated from primates.</title>
        <authorList>
            <person name="Denapaite D."/>
            <person name="Rieger M."/>
            <person name="Koendgen S."/>
            <person name="Brueckner R."/>
            <person name="Ochigava I."/>
            <person name="Kappeler P."/>
            <person name="Maetz-Rensing K."/>
            <person name="Leendertz F."/>
            <person name="Hakenbeck R."/>
        </authorList>
    </citation>
    <scope>NUCLEOTIDE SEQUENCE [LARGE SCALE GENOMIC DNA]</scope>
    <source>
        <strain evidence="2 3">DD08</strain>
    </source>
</reference>
<dbReference type="CDD" id="cd04301">
    <property type="entry name" value="NAT_SF"/>
    <property type="match status" value="1"/>
</dbReference>
<gene>
    <name evidence="2" type="ORF">SCRDD08_00430</name>
</gene>
<evidence type="ECO:0000313" key="2">
    <source>
        <dbReference type="EMBL" id="KXT70836.1"/>
    </source>
</evidence>
<sequence>MTEELAIRKMLFEDIEGLSNAFIQQSWPGRREILKTYFLEQEAGERQVLVAVVGESLAGYITVIPLAKHGPFAGLYPELTDFNVFESFQKRGIGTALLDKAEQVAQHYSDVVSLGVELHKGYGPAQRLYVGRGYMPDGSGVWFQNQPLTPYASCENNDELVLYFSKRAK</sequence>
<name>A0A139N469_STRCR</name>
<dbReference type="Gene3D" id="3.40.630.30">
    <property type="match status" value="1"/>
</dbReference>
<dbReference type="EMBL" id="LQRD01000019">
    <property type="protein sequence ID" value="KXT70836.1"/>
    <property type="molecule type" value="Genomic_DNA"/>
</dbReference>
<dbReference type="Proteomes" id="UP000070377">
    <property type="component" value="Unassembled WGS sequence"/>
</dbReference>
<dbReference type="AlphaFoldDB" id="A0A139N469"/>
<comment type="caution">
    <text evidence="2">The sequence shown here is derived from an EMBL/GenBank/DDBJ whole genome shotgun (WGS) entry which is preliminary data.</text>
</comment>
<protein>
    <submittedName>
        <fullName evidence="2">Acetyltransferase, GNAT family</fullName>
    </submittedName>
</protein>
<dbReference type="GO" id="GO:0016747">
    <property type="term" value="F:acyltransferase activity, transferring groups other than amino-acyl groups"/>
    <property type="evidence" value="ECO:0007669"/>
    <property type="project" value="InterPro"/>
</dbReference>